<name>A0ABU3EKE0_9RHOB</name>
<keyword evidence="3" id="KW-1185">Reference proteome</keyword>
<evidence type="ECO:0000313" key="2">
    <source>
        <dbReference type="EMBL" id="MDT1064709.1"/>
    </source>
</evidence>
<dbReference type="RefSeq" id="WP_311761790.1">
    <property type="nucleotide sequence ID" value="NZ_JAVRQI010000031.1"/>
</dbReference>
<reference evidence="3" key="1">
    <citation type="submission" date="2023-07" db="EMBL/GenBank/DDBJ databases">
        <title>Characterization of two Paracoccaceae strains isolated from Phycosphere and proposal of Xinfangfangia lacusdiani sp. nov.</title>
        <authorList>
            <person name="Deng Y."/>
            <person name="Zhang Y.Q."/>
        </authorList>
    </citation>
    <scope>NUCLEOTIDE SEQUENCE [LARGE SCALE GENOMIC DNA]</scope>
    <source>
        <strain evidence="3">CPCC 101403</strain>
    </source>
</reference>
<evidence type="ECO:0000256" key="1">
    <source>
        <dbReference type="SAM" id="SignalP"/>
    </source>
</evidence>
<comment type="caution">
    <text evidence="2">The sequence shown here is derived from an EMBL/GenBank/DDBJ whole genome shotgun (WGS) entry which is preliminary data.</text>
</comment>
<sequence>MKRSQALPLLVGAALCATPAASQEGWQVSASAYLWLPETTTTLDTRFGAVTTELGRADAVDALDAGIMGTISAQSGPWSLVGDFLHLDLTLGNQMPRQVLFSEVSTGIKLTSAAGYGLYNVVDRDGLRVDLGGGARLMSANIDLAFRGTALRDYRSSLSDTWIDPLVATRISYGEDGRWQASLWIDGGGFGIGEASDDTWQVVALASYSVGTNWTLSGGWRNLSVDREYQGLPYDLQLNGPIFGASYRF</sequence>
<protein>
    <recommendedName>
        <fullName evidence="4">Outer membrane protein beta-barrel domain-containing protein</fullName>
    </recommendedName>
</protein>
<proteinExistence type="predicted"/>
<dbReference type="Proteomes" id="UP001251085">
    <property type="component" value="Unassembled WGS sequence"/>
</dbReference>
<feature type="signal peptide" evidence="1">
    <location>
        <begin position="1"/>
        <end position="22"/>
    </location>
</feature>
<evidence type="ECO:0008006" key="4">
    <source>
        <dbReference type="Google" id="ProtNLM"/>
    </source>
</evidence>
<organism evidence="2 3">
    <name type="scientific">Paracoccus broussonetiae</name>
    <dbReference type="NCBI Taxonomy" id="3075834"/>
    <lineage>
        <taxon>Bacteria</taxon>
        <taxon>Pseudomonadati</taxon>
        <taxon>Pseudomonadota</taxon>
        <taxon>Alphaproteobacteria</taxon>
        <taxon>Rhodobacterales</taxon>
        <taxon>Paracoccaceae</taxon>
        <taxon>Paracoccus</taxon>
    </lineage>
</organism>
<gene>
    <name evidence="2" type="ORF">RM190_22830</name>
</gene>
<dbReference type="EMBL" id="JAVRQI010000031">
    <property type="protein sequence ID" value="MDT1064709.1"/>
    <property type="molecule type" value="Genomic_DNA"/>
</dbReference>
<feature type="chain" id="PRO_5045411445" description="Outer membrane protein beta-barrel domain-containing protein" evidence="1">
    <location>
        <begin position="23"/>
        <end position="249"/>
    </location>
</feature>
<accession>A0ABU3EKE0</accession>
<keyword evidence="1" id="KW-0732">Signal</keyword>
<evidence type="ECO:0000313" key="3">
    <source>
        <dbReference type="Proteomes" id="UP001251085"/>
    </source>
</evidence>